<dbReference type="PANTHER" id="PTHR45663:SF11">
    <property type="entry name" value="GEO12009P1"/>
    <property type="match status" value="1"/>
</dbReference>
<organism evidence="9 10">
    <name type="scientific">Hallella faecis</name>
    <dbReference type="NCBI Taxonomy" id="2841596"/>
    <lineage>
        <taxon>Bacteria</taxon>
        <taxon>Pseudomonadati</taxon>
        <taxon>Bacteroidota</taxon>
        <taxon>Bacteroidia</taxon>
        <taxon>Bacteroidales</taxon>
        <taxon>Prevotellaceae</taxon>
        <taxon>Hallella</taxon>
    </lineage>
</organism>
<evidence type="ECO:0000256" key="6">
    <source>
        <dbReference type="NCBIfam" id="TIGR01068"/>
    </source>
</evidence>
<dbReference type="PANTHER" id="PTHR45663">
    <property type="entry name" value="GEO12009P1"/>
    <property type="match status" value="1"/>
</dbReference>
<protein>
    <recommendedName>
        <fullName evidence="6 7">Thioredoxin</fullName>
    </recommendedName>
</protein>
<dbReference type="Pfam" id="PF00085">
    <property type="entry name" value="Thioredoxin"/>
    <property type="match status" value="1"/>
</dbReference>
<evidence type="ECO:0000256" key="3">
    <source>
        <dbReference type="ARBA" id="ARBA00022982"/>
    </source>
</evidence>
<evidence type="ECO:0000256" key="4">
    <source>
        <dbReference type="ARBA" id="ARBA00023157"/>
    </source>
</evidence>
<dbReference type="InterPro" id="IPR017937">
    <property type="entry name" value="Thioredoxin_CS"/>
</dbReference>
<dbReference type="Proteomes" id="UP001487296">
    <property type="component" value="Unassembled WGS sequence"/>
</dbReference>
<dbReference type="PIRSF" id="PIRSF000077">
    <property type="entry name" value="Thioredoxin"/>
    <property type="match status" value="1"/>
</dbReference>
<dbReference type="InterPro" id="IPR013766">
    <property type="entry name" value="Thioredoxin_domain"/>
</dbReference>
<dbReference type="InterPro" id="IPR005746">
    <property type="entry name" value="Thioredoxin"/>
</dbReference>
<dbReference type="NCBIfam" id="TIGR01068">
    <property type="entry name" value="thioredoxin"/>
    <property type="match status" value="1"/>
</dbReference>
<dbReference type="CDD" id="cd02947">
    <property type="entry name" value="TRX_family"/>
    <property type="match status" value="1"/>
</dbReference>
<keyword evidence="3" id="KW-0249">Electron transport</keyword>
<keyword evidence="5" id="KW-0676">Redox-active center</keyword>
<dbReference type="RefSeq" id="WP_215760166.1">
    <property type="nucleotide sequence ID" value="NZ_JAHKBE010000032.1"/>
</dbReference>
<accession>A0ABV1FRT0</accession>
<dbReference type="SUPFAM" id="SSF52833">
    <property type="entry name" value="Thioredoxin-like"/>
    <property type="match status" value="1"/>
</dbReference>
<dbReference type="PROSITE" id="PS51352">
    <property type="entry name" value="THIOREDOXIN_2"/>
    <property type="match status" value="1"/>
</dbReference>
<dbReference type="InterPro" id="IPR036249">
    <property type="entry name" value="Thioredoxin-like_sf"/>
</dbReference>
<evidence type="ECO:0000259" key="8">
    <source>
        <dbReference type="PROSITE" id="PS51352"/>
    </source>
</evidence>
<comment type="similarity">
    <text evidence="1 7">Belongs to the thioredoxin family.</text>
</comment>
<evidence type="ECO:0000256" key="1">
    <source>
        <dbReference type="ARBA" id="ARBA00008987"/>
    </source>
</evidence>
<evidence type="ECO:0000256" key="2">
    <source>
        <dbReference type="ARBA" id="ARBA00022448"/>
    </source>
</evidence>
<proteinExistence type="inferred from homology"/>
<gene>
    <name evidence="9" type="primary">trxA</name>
    <name evidence="9" type="ORF">AAAT34_08680</name>
</gene>
<evidence type="ECO:0000313" key="9">
    <source>
        <dbReference type="EMBL" id="MEQ2487126.1"/>
    </source>
</evidence>
<evidence type="ECO:0000256" key="7">
    <source>
        <dbReference type="PIRNR" id="PIRNR000077"/>
    </source>
</evidence>
<feature type="domain" description="Thioredoxin" evidence="8">
    <location>
        <begin position="1"/>
        <end position="105"/>
    </location>
</feature>
<name>A0ABV1FRT0_9BACT</name>
<evidence type="ECO:0000313" key="10">
    <source>
        <dbReference type="Proteomes" id="UP001487296"/>
    </source>
</evidence>
<reference evidence="9 10" key="1">
    <citation type="submission" date="2024-04" db="EMBL/GenBank/DDBJ databases">
        <title>Human intestinal bacterial collection.</title>
        <authorList>
            <person name="Pauvert C."/>
            <person name="Hitch T.C.A."/>
            <person name="Clavel T."/>
        </authorList>
    </citation>
    <scope>NUCLEOTIDE SEQUENCE [LARGE SCALE GENOMIC DNA]</scope>
    <source>
        <strain evidence="9 10">CLA-AA-H145</strain>
    </source>
</reference>
<keyword evidence="4" id="KW-1015">Disulfide bond</keyword>
<keyword evidence="2" id="KW-0813">Transport</keyword>
<dbReference type="PRINTS" id="PR00421">
    <property type="entry name" value="THIOREDOXIN"/>
</dbReference>
<sequence length="105" mass="11659">MEVQITNENFETYRHGELPLVVDLWATWCGPCRMVAPIISELAQEYDGKVVIGKCDVEENDDVASEFGVRNIPTILFFKGGQLVDKFVGAATKGVLEEKVKALLD</sequence>
<evidence type="ECO:0000256" key="5">
    <source>
        <dbReference type="ARBA" id="ARBA00023284"/>
    </source>
</evidence>
<dbReference type="Gene3D" id="3.40.30.10">
    <property type="entry name" value="Glutaredoxin"/>
    <property type="match status" value="1"/>
</dbReference>
<keyword evidence="10" id="KW-1185">Reference proteome</keyword>
<dbReference type="EMBL" id="JBBNFP010000033">
    <property type="protein sequence ID" value="MEQ2487126.1"/>
    <property type="molecule type" value="Genomic_DNA"/>
</dbReference>
<dbReference type="PROSITE" id="PS00194">
    <property type="entry name" value="THIOREDOXIN_1"/>
    <property type="match status" value="1"/>
</dbReference>
<comment type="caution">
    <text evidence="9">The sequence shown here is derived from an EMBL/GenBank/DDBJ whole genome shotgun (WGS) entry which is preliminary data.</text>
</comment>